<evidence type="ECO:0000313" key="2">
    <source>
        <dbReference type="EMBL" id="QEC54708.1"/>
    </source>
</evidence>
<keyword evidence="3" id="KW-1185">Reference proteome</keyword>
<dbReference type="Gene3D" id="3.10.450.50">
    <property type="match status" value="1"/>
</dbReference>
<dbReference type="OrthoDB" id="765651at2"/>
<dbReference type="EMBL" id="CP042433">
    <property type="protein sequence ID" value="QEC54708.1"/>
    <property type="molecule type" value="Genomic_DNA"/>
</dbReference>
<feature type="signal peptide" evidence="1">
    <location>
        <begin position="1"/>
        <end position="18"/>
    </location>
</feature>
<reference evidence="2 3" key="1">
    <citation type="journal article" date="2015" name="Int. J. Syst. Evol. Microbiol.">
        <title>Flavisolibacter ginsenosidimutans sp. nov., with ginsenoside-converting activity isolated from soil used for cultivating ginseng.</title>
        <authorList>
            <person name="Zhao Y."/>
            <person name="Liu Q."/>
            <person name="Kang M.S."/>
            <person name="Jin F."/>
            <person name="Yu H."/>
            <person name="Im W.T."/>
        </authorList>
    </citation>
    <scope>NUCLEOTIDE SEQUENCE [LARGE SCALE GENOMIC DNA]</scope>
    <source>
        <strain evidence="2 3">Gsoil 636</strain>
    </source>
</reference>
<evidence type="ECO:0000256" key="1">
    <source>
        <dbReference type="SAM" id="SignalP"/>
    </source>
</evidence>
<dbReference type="KEGG" id="fgg:FSB75_01930"/>
<gene>
    <name evidence="2" type="ORF">FSB75_01930</name>
</gene>
<dbReference type="RefSeq" id="WP_146781927.1">
    <property type="nucleotide sequence ID" value="NZ_BAABIO010000006.1"/>
</dbReference>
<evidence type="ECO:0008006" key="4">
    <source>
        <dbReference type="Google" id="ProtNLM"/>
    </source>
</evidence>
<evidence type="ECO:0000313" key="3">
    <source>
        <dbReference type="Proteomes" id="UP000321204"/>
    </source>
</evidence>
<dbReference type="PROSITE" id="PS51257">
    <property type="entry name" value="PROKAR_LIPOPROTEIN"/>
    <property type="match status" value="1"/>
</dbReference>
<organism evidence="2 3">
    <name type="scientific">Flavisolibacter ginsenosidimutans</name>
    <dbReference type="NCBI Taxonomy" id="661481"/>
    <lineage>
        <taxon>Bacteria</taxon>
        <taxon>Pseudomonadati</taxon>
        <taxon>Bacteroidota</taxon>
        <taxon>Chitinophagia</taxon>
        <taxon>Chitinophagales</taxon>
        <taxon>Chitinophagaceae</taxon>
        <taxon>Flavisolibacter</taxon>
    </lineage>
</organism>
<protein>
    <recommendedName>
        <fullName evidence="4">Nuclear transport factor 2 family protein</fullName>
    </recommendedName>
</protein>
<feature type="chain" id="PRO_5023078488" description="Nuclear transport factor 2 family protein" evidence="1">
    <location>
        <begin position="19"/>
        <end position="184"/>
    </location>
</feature>
<proteinExistence type="predicted"/>
<keyword evidence="1" id="KW-0732">Signal</keyword>
<dbReference type="InterPro" id="IPR032710">
    <property type="entry name" value="NTF2-like_dom_sf"/>
</dbReference>
<dbReference type="Proteomes" id="UP000321204">
    <property type="component" value="Chromosome"/>
</dbReference>
<dbReference type="SUPFAM" id="SSF54427">
    <property type="entry name" value="NTF2-like"/>
    <property type="match status" value="1"/>
</dbReference>
<accession>A0A5B8UDW4</accession>
<name>A0A5B8UDW4_9BACT</name>
<dbReference type="AlphaFoldDB" id="A0A5B8UDW4"/>
<sequence>MKGLFVFCGLAVLLSACNNDTKVKASTTTSPDSTNSAATATVPADLPYTASYSSQWNNNVSDADLKTVLMTYKDWEMNNMKGLGSAMADSVEIDMANGEHFKKTNADLMKMWSTYRDSLSSAKIKMVAWDKMYSTDKKEGYVVTWYDETDTYKNGKVDSASYHDINQLKDGKIVWFAQYKRPKK</sequence>